<dbReference type="GO" id="GO:0003677">
    <property type="term" value="F:DNA binding"/>
    <property type="evidence" value="ECO:0007669"/>
    <property type="project" value="UniProtKB-KW"/>
</dbReference>
<organism evidence="4 5">
    <name type="scientific">Brachybacterium rhamnosum</name>
    <dbReference type="NCBI Taxonomy" id="173361"/>
    <lineage>
        <taxon>Bacteria</taxon>
        <taxon>Bacillati</taxon>
        <taxon>Actinomycetota</taxon>
        <taxon>Actinomycetes</taxon>
        <taxon>Micrococcales</taxon>
        <taxon>Dermabacteraceae</taxon>
        <taxon>Brachybacterium</taxon>
    </lineage>
</organism>
<evidence type="ECO:0000313" key="5">
    <source>
        <dbReference type="Proteomes" id="UP001597280"/>
    </source>
</evidence>
<dbReference type="Pfam" id="PF00436">
    <property type="entry name" value="SSB"/>
    <property type="match status" value="1"/>
</dbReference>
<feature type="region of interest" description="Disordered" evidence="3">
    <location>
        <begin position="115"/>
        <end position="143"/>
    </location>
</feature>
<dbReference type="SUPFAM" id="SSF50249">
    <property type="entry name" value="Nucleic acid-binding proteins"/>
    <property type="match status" value="1"/>
</dbReference>
<dbReference type="InterPro" id="IPR012340">
    <property type="entry name" value="NA-bd_OB-fold"/>
</dbReference>
<name>A0ABW4Q0R8_9MICO</name>
<dbReference type="InterPro" id="IPR000424">
    <property type="entry name" value="Primosome_PriB/ssb"/>
</dbReference>
<protein>
    <submittedName>
        <fullName evidence="4">Single-stranded DNA-binding protein</fullName>
    </submittedName>
</protein>
<dbReference type="PROSITE" id="PS50935">
    <property type="entry name" value="SSB"/>
    <property type="match status" value="1"/>
</dbReference>
<comment type="caution">
    <text evidence="4">The sequence shown here is derived from an EMBL/GenBank/DDBJ whole genome shotgun (WGS) entry which is preliminary data.</text>
</comment>
<evidence type="ECO:0000256" key="1">
    <source>
        <dbReference type="ARBA" id="ARBA00023125"/>
    </source>
</evidence>
<keyword evidence="1 2" id="KW-0238">DNA-binding</keyword>
<keyword evidence="5" id="KW-1185">Reference proteome</keyword>
<evidence type="ECO:0000313" key="4">
    <source>
        <dbReference type="EMBL" id="MFD1836576.1"/>
    </source>
</evidence>
<dbReference type="RefSeq" id="WP_343906175.1">
    <property type="nucleotide sequence ID" value="NZ_BAAAIS010000004.1"/>
</dbReference>
<dbReference type="Proteomes" id="UP001597280">
    <property type="component" value="Unassembled WGS sequence"/>
</dbReference>
<proteinExistence type="predicted"/>
<gene>
    <name evidence="4" type="ORF">ACFSDA_16050</name>
</gene>
<reference evidence="5" key="1">
    <citation type="journal article" date="2019" name="Int. J. Syst. Evol. Microbiol.">
        <title>The Global Catalogue of Microorganisms (GCM) 10K type strain sequencing project: providing services to taxonomists for standard genome sequencing and annotation.</title>
        <authorList>
            <consortium name="The Broad Institute Genomics Platform"/>
            <consortium name="The Broad Institute Genome Sequencing Center for Infectious Disease"/>
            <person name="Wu L."/>
            <person name="Ma J."/>
        </authorList>
    </citation>
    <scope>NUCLEOTIDE SEQUENCE [LARGE SCALE GENOMIC DNA]</scope>
    <source>
        <strain evidence="5">JCM 11650</strain>
    </source>
</reference>
<dbReference type="EMBL" id="JBHUFL010000004">
    <property type="protein sequence ID" value="MFD1836576.1"/>
    <property type="molecule type" value="Genomic_DNA"/>
</dbReference>
<evidence type="ECO:0000256" key="3">
    <source>
        <dbReference type="SAM" id="MobiDB-lite"/>
    </source>
</evidence>
<evidence type="ECO:0000256" key="2">
    <source>
        <dbReference type="PROSITE-ProRule" id="PRU00252"/>
    </source>
</evidence>
<sequence>MSYISRTGNLAAAPTLREGENGPYCFAKVIVSDRYKDKGGEWVDGPAIAYEVAVSGDEARRLVETAQRDGNVRVTFAGRYRVTEWKSETGSRHQHEVRADSIALAFRGQDVAVVKDQKDAPAAEEPAAQDDEPTDIYATGASE</sequence>
<dbReference type="Gene3D" id="2.40.50.140">
    <property type="entry name" value="Nucleic acid-binding proteins"/>
    <property type="match status" value="1"/>
</dbReference>
<accession>A0ABW4Q0R8</accession>